<sequence>MRKIILLAGLVAGGVALSVTASANNWLLYLPAILAGSGGGTTPPPVTTQSNNWLLFLPAILAGSQGGTEPPVTIAGGLNDTGIVLNSAGATCEETSEEDCNYGRDKTVSDPDPSDGHAGFSFTQINSSTCVLDNVTGLAWEVKTAENKDLTYTWAQANDYATNAGGVGFPGCGGSYTCRLPTAKELLGLVAFGSSPDYIDKNFFPNNMTSVYWTGTPAANDPGVDPTTAWAVNFAISHLDRTNNIDNSFYSRAVCE</sequence>
<dbReference type="AlphaFoldDB" id="A0A444JE66"/>
<organism evidence="2 3">
    <name type="scientific">Candidatus Electrothrix marina</name>
    <dbReference type="NCBI Taxonomy" id="1859130"/>
    <lineage>
        <taxon>Bacteria</taxon>
        <taxon>Pseudomonadati</taxon>
        <taxon>Thermodesulfobacteriota</taxon>
        <taxon>Desulfobulbia</taxon>
        <taxon>Desulfobulbales</taxon>
        <taxon>Desulfobulbaceae</taxon>
        <taxon>Candidatus Electrothrix</taxon>
    </lineage>
</organism>
<evidence type="ECO:0000259" key="1">
    <source>
        <dbReference type="Pfam" id="PF07603"/>
    </source>
</evidence>
<gene>
    <name evidence="2" type="ORF">VU01_11514</name>
</gene>
<dbReference type="Proteomes" id="UP000288892">
    <property type="component" value="Unassembled WGS sequence"/>
</dbReference>
<proteinExistence type="predicted"/>
<comment type="caution">
    <text evidence="2">The sequence shown here is derived from an EMBL/GenBank/DDBJ whole genome shotgun (WGS) entry which is preliminary data.</text>
</comment>
<evidence type="ECO:0000313" key="2">
    <source>
        <dbReference type="EMBL" id="RWX51363.1"/>
    </source>
</evidence>
<reference evidence="2 3" key="1">
    <citation type="submission" date="2017-01" db="EMBL/GenBank/DDBJ databases">
        <title>The cable genome- insights into the physiology and evolution of filamentous bacteria capable of sulfide oxidation via long distance electron transfer.</title>
        <authorList>
            <person name="Schreiber L."/>
            <person name="Bjerg J.T."/>
            <person name="Boggild A."/>
            <person name="Van De Vossenberg J."/>
            <person name="Meysman F."/>
            <person name="Nielsen L.P."/>
            <person name="Schramm A."/>
            <person name="Kjeldsen K.U."/>
        </authorList>
    </citation>
    <scope>NUCLEOTIDE SEQUENCE [LARGE SCALE GENOMIC DNA]</scope>
    <source>
        <strain evidence="2">A5</strain>
    </source>
</reference>
<dbReference type="EMBL" id="MTKS01000151">
    <property type="protein sequence ID" value="RWX51363.1"/>
    <property type="molecule type" value="Genomic_DNA"/>
</dbReference>
<dbReference type="Pfam" id="PF07603">
    <property type="entry name" value="Lcl_C"/>
    <property type="match status" value="1"/>
</dbReference>
<name>A0A444JE66_9BACT</name>
<accession>A0A444JE66</accession>
<protein>
    <recommendedName>
        <fullName evidence="1">Lcl C-terminal domain-containing protein</fullName>
    </recommendedName>
</protein>
<dbReference type="InterPro" id="IPR011460">
    <property type="entry name" value="Lcl_C"/>
</dbReference>
<feature type="domain" description="Lcl C-terminal" evidence="1">
    <location>
        <begin position="130"/>
        <end position="254"/>
    </location>
</feature>
<keyword evidence="3" id="KW-1185">Reference proteome</keyword>
<evidence type="ECO:0000313" key="3">
    <source>
        <dbReference type="Proteomes" id="UP000288892"/>
    </source>
</evidence>